<accession>A0A8S1HJL2</accession>
<name>A0A8S1HJL2_9PELO</name>
<evidence type="ECO:0000313" key="6">
    <source>
        <dbReference type="EMBL" id="CAD6196193.1"/>
    </source>
</evidence>
<dbReference type="PIRSF" id="PIRSF028763">
    <property type="entry name" value="RNA_pol_Rpc34"/>
    <property type="match status" value="1"/>
</dbReference>
<dbReference type="InterPro" id="IPR036388">
    <property type="entry name" value="WH-like_DNA-bd_sf"/>
</dbReference>
<keyword evidence="3 5" id="KW-0804">Transcription</keyword>
<dbReference type="Pfam" id="PF05158">
    <property type="entry name" value="RNA_pol_Rpc34"/>
    <property type="match status" value="1"/>
</dbReference>
<dbReference type="PANTHER" id="PTHR12780">
    <property type="entry name" value="RNA POLYMERASE III DNA DIRECTED , 39KD SUBUNIT-RELATED"/>
    <property type="match status" value="1"/>
</dbReference>
<evidence type="ECO:0000256" key="4">
    <source>
        <dbReference type="ARBA" id="ARBA00023242"/>
    </source>
</evidence>
<keyword evidence="7" id="KW-1185">Reference proteome</keyword>
<evidence type="ECO:0000313" key="7">
    <source>
        <dbReference type="Proteomes" id="UP000835052"/>
    </source>
</evidence>
<evidence type="ECO:0000256" key="3">
    <source>
        <dbReference type="ARBA" id="ARBA00023163"/>
    </source>
</evidence>
<gene>
    <name evidence="6" type="ORF">CAUJ_LOCUS12108</name>
</gene>
<dbReference type="Gene3D" id="1.10.10.10">
    <property type="entry name" value="Winged helix-like DNA-binding domain superfamily/Winged helix DNA-binding domain"/>
    <property type="match status" value="2"/>
</dbReference>
<protein>
    <recommendedName>
        <fullName evidence="5">DNA-directed RNA polymerase III subunit RPC6</fullName>
        <shortName evidence="5">RNA polymerase III subunit C6</shortName>
    </recommendedName>
</protein>
<organism evidence="6 7">
    <name type="scientific">Caenorhabditis auriculariae</name>
    <dbReference type="NCBI Taxonomy" id="2777116"/>
    <lineage>
        <taxon>Eukaryota</taxon>
        <taxon>Metazoa</taxon>
        <taxon>Ecdysozoa</taxon>
        <taxon>Nematoda</taxon>
        <taxon>Chromadorea</taxon>
        <taxon>Rhabditida</taxon>
        <taxon>Rhabditina</taxon>
        <taxon>Rhabditomorpha</taxon>
        <taxon>Rhabditoidea</taxon>
        <taxon>Rhabditidae</taxon>
        <taxon>Peloderinae</taxon>
        <taxon>Caenorhabditis</taxon>
    </lineage>
</organism>
<comment type="subcellular location">
    <subcellularLocation>
        <location evidence="1 5">Nucleus</location>
    </subcellularLocation>
</comment>
<sequence>MSATVKEELSEPSEAEEMIFRIVEAAQDGIDMDAITLMTPVLKVIDRQVAINSLLSSKRLIISQAMGGILRLKVNTNTQIAGSPEEQALRDGSGLAQLQLRKVLKTLETKKLIKSVKAVGTTKKCYMLFDLEPDMELTGGTFYSDQQLDSELINALINVSTHYVQDRHKQAVQSYPDNDQMQREMSYVRPQEIADYISEKKILNVPLKLEDLQKILDIAIVDGSIERRADGKLRASLMVKQPSALVSIPCSVCPVVEDCRPGYVISPETCEYMTQWLDAAQQI</sequence>
<comment type="caution">
    <text evidence="6">The sequence shown here is derived from an EMBL/GenBank/DDBJ whole genome shotgun (WGS) entry which is preliminary data.</text>
</comment>
<proteinExistence type="inferred from homology"/>
<comment type="similarity">
    <text evidence="2 5">Belongs to the eukaryotic RPC34/RPC39 RNA polymerase subunit family.</text>
</comment>
<dbReference type="OrthoDB" id="613763at2759"/>
<dbReference type="InterPro" id="IPR016049">
    <property type="entry name" value="RNA_pol_Rpc34-like"/>
</dbReference>
<dbReference type="EMBL" id="CAJGYM010000068">
    <property type="protein sequence ID" value="CAD6196193.1"/>
    <property type="molecule type" value="Genomic_DNA"/>
</dbReference>
<reference evidence="6" key="1">
    <citation type="submission" date="2020-10" db="EMBL/GenBank/DDBJ databases">
        <authorList>
            <person name="Kikuchi T."/>
        </authorList>
    </citation>
    <scope>NUCLEOTIDE SEQUENCE</scope>
    <source>
        <strain evidence="6">NKZ352</strain>
    </source>
</reference>
<evidence type="ECO:0000256" key="5">
    <source>
        <dbReference type="PIRNR" id="PIRNR028763"/>
    </source>
</evidence>
<evidence type="ECO:0000256" key="2">
    <source>
        <dbReference type="ARBA" id="ARBA00011038"/>
    </source>
</evidence>
<dbReference type="Proteomes" id="UP000835052">
    <property type="component" value="Unassembled WGS sequence"/>
</dbReference>
<dbReference type="GO" id="GO:0005666">
    <property type="term" value="C:RNA polymerase III complex"/>
    <property type="evidence" value="ECO:0007669"/>
    <property type="project" value="UniProtKB-UniRule"/>
</dbReference>
<dbReference type="GO" id="GO:0006383">
    <property type="term" value="P:transcription by RNA polymerase III"/>
    <property type="evidence" value="ECO:0007669"/>
    <property type="project" value="UniProtKB-UniRule"/>
</dbReference>
<dbReference type="AlphaFoldDB" id="A0A8S1HJL2"/>
<dbReference type="InterPro" id="IPR007832">
    <property type="entry name" value="RNA_pol_Rpc34"/>
</dbReference>
<evidence type="ECO:0000256" key="1">
    <source>
        <dbReference type="ARBA" id="ARBA00004123"/>
    </source>
</evidence>
<comment type="function">
    <text evidence="5">DNA-dependent RNA polymerase catalyzes the transcription of DNA into RNA using the four ribonucleoside triphosphates as substrates. Specific peripheric component of RNA polymerase III which synthesizes small RNAs, such as 5S rRNA and tRNAs.</text>
</comment>
<keyword evidence="5" id="KW-0240">DNA-directed RNA polymerase</keyword>
<keyword evidence="4 5" id="KW-0539">Nucleus</keyword>